<dbReference type="Gene3D" id="1.10.1200.10">
    <property type="entry name" value="ACP-like"/>
    <property type="match status" value="1"/>
</dbReference>
<protein>
    <recommendedName>
        <fullName evidence="4">Acyl carrier protein</fullName>
    </recommendedName>
</protein>
<reference evidence="2 3" key="1">
    <citation type="submission" date="2023-12" db="EMBL/GenBank/DDBJ databases">
        <title>A high-quality genome assembly for Dillenia turbinata (Dilleniales).</title>
        <authorList>
            <person name="Chanderbali A."/>
        </authorList>
    </citation>
    <scope>NUCLEOTIDE SEQUENCE [LARGE SCALE GENOMIC DNA]</scope>
    <source>
        <strain evidence="2">LSX21</strain>
        <tissue evidence="2">Leaf</tissue>
    </source>
</reference>
<evidence type="ECO:0000313" key="2">
    <source>
        <dbReference type="EMBL" id="KAK6920455.1"/>
    </source>
</evidence>
<evidence type="ECO:0000313" key="3">
    <source>
        <dbReference type="Proteomes" id="UP001370490"/>
    </source>
</evidence>
<dbReference type="Proteomes" id="UP001370490">
    <property type="component" value="Unassembled WGS sequence"/>
</dbReference>
<dbReference type="InterPro" id="IPR036736">
    <property type="entry name" value="ACP-like_sf"/>
</dbReference>
<evidence type="ECO:0008006" key="4">
    <source>
        <dbReference type="Google" id="ProtNLM"/>
    </source>
</evidence>
<gene>
    <name evidence="2" type="ORF">RJ641_014133</name>
</gene>
<dbReference type="PANTHER" id="PTHR46153">
    <property type="entry name" value="ACYL CARRIER PROTEIN"/>
    <property type="match status" value="1"/>
</dbReference>
<accession>A0AAN8UR64</accession>
<dbReference type="AlphaFoldDB" id="A0AAN8UR64"/>
<feature type="compositionally biased region" description="Polar residues" evidence="1">
    <location>
        <begin position="1"/>
        <end position="22"/>
    </location>
</feature>
<keyword evidence="3" id="KW-1185">Reference proteome</keyword>
<dbReference type="InterPro" id="IPR044813">
    <property type="entry name" value="ACP_chloroplastic"/>
</dbReference>
<organism evidence="2 3">
    <name type="scientific">Dillenia turbinata</name>
    <dbReference type="NCBI Taxonomy" id="194707"/>
    <lineage>
        <taxon>Eukaryota</taxon>
        <taxon>Viridiplantae</taxon>
        <taxon>Streptophyta</taxon>
        <taxon>Embryophyta</taxon>
        <taxon>Tracheophyta</taxon>
        <taxon>Spermatophyta</taxon>
        <taxon>Magnoliopsida</taxon>
        <taxon>eudicotyledons</taxon>
        <taxon>Gunneridae</taxon>
        <taxon>Pentapetalae</taxon>
        <taxon>Dilleniales</taxon>
        <taxon>Dilleniaceae</taxon>
        <taxon>Dillenia</taxon>
    </lineage>
</organism>
<feature type="region of interest" description="Disordered" evidence="1">
    <location>
        <begin position="1"/>
        <end position="25"/>
    </location>
</feature>
<sequence>MAAVSATSVGFQRSLNQSSRTNEAAEKYSRLRLVSRGWAKTKFPSLRTSHFHVYCAAKPETVQKVCQIVEIVMGLEEEFGISVEEESSQNITTVQEAADLIEKLVQKKPE</sequence>
<dbReference type="EMBL" id="JBAMMX010000020">
    <property type="protein sequence ID" value="KAK6920455.1"/>
    <property type="molecule type" value="Genomic_DNA"/>
</dbReference>
<comment type="caution">
    <text evidence="2">The sequence shown here is derived from an EMBL/GenBank/DDBJ whole genome shotgun (WGS) entry which is preliminary data.</text>
</comment>
<dbReference type="SUPFAM" id="SSF47336">
    <property type="entry name" value="ACP-like"/>
    <property type="match status" value="1"/>
</dbReference>
<proteinExistence type="predicted"/>
<dbReference type="GO" id="GO:0000036">
    <property type="term" value="F:acyl carrier activity"/>
    <property type="evidence" value="ECO:0007669"/>
    <property type="project" value="InterPro"/>
</dbReference>
<name>A0AAN8UR64_9MAGN</name>
<evidence type="ECO:0000256" key="1">
    <source>
        <dbReference type="SAM" id="MobiDB-lite"/>
    </source>
</evidence>
<dbReference type="PANTHER" id="PTHR46153:SF11">
    <property type="entry name" value="ACYL CARRIER PROTEIN 4, CHLOROPLASTIC"/>
    <property type="match status" value="1"/>
</dbReference>